<reference evidence="3 4" key="2">
    <citation type="journal article" date="2023" name="Mol. Biol. Evol.">
        <title>Genomics of Secondarily Temperate Adaptation in the Only Non-Antarctic Icefish.</title>
        <authorList>
            <person name="Rivera-Colon A.G."/>
            <person name="Rayamajhi N."/>
            <person name="Minhas B.F."/>
            <person name="Madrigal G."/>
            <person name="Bilyk K.T."/>
            <person name="Yoon V."/>
            <person name="Hune M."/>
            <person name="Gregory S."/>
            <person name="Cheng C.H.C."/>
            <person name="Catchen J.M."/>
        </authorList>
    </citation>
    <scope>NUCLEOTIDE SEQUENCE [LARGE SCALE GENOMIC DNA]</scope>
    <source>
        <strain evidence="3">JMC-PN-2008</strain>
    </source>
</reference>
<keyword evidence="2" id="KW-0472">Membrane</keyword>
<name>A0AAN8APS8_ELEMC</name>
<accession>A0AAN8APS8</accession>
<dbReference type="AlphaFoldDB" id="A0AAN8APS8"/>
<feature type="transmembrane region" description="Helical" evidence="2">
    <location>
        <begin position="81"/>
        <end position="100"/>
    </location>
</feature>
<proteinExistence type="predicted"/>
<evidence type="ECO:0000313" key="3">
    <source>
        <dbReference type="EMBL" id="KAK5862688.1"/>
    </source>
</evidence>
<keyword evidence="4" id="KW-1185">Reference proteome</keyword>
<dbReference type="Proteomes" id="UP001346869">
    <property type="component" value="Unassembled WGS sequence"/>
</dbReference>
<reference evidence="3 4" key="1">
    <citation type="journal article" date="2023" name="Genes (Basel)">
        <title>Chromosome-Level Genome Assembly and Circadian Gene Repertoire of the Patagonia Blennie Eleginops maclovinus-The Closest Ancestral Proxy of Antarctic Cryonotothenioids.</title>
        <authorList>
            <person name="Cheng C.C."/>
            <person name="Rivera-Colon A.G."/>
            <person name="Minhas B.F."/>
            <person name="Wilson L."/>
            <person name="Rayamajhi N."/>
            <person name="Vargas-Chacoff L."/>
            <person name="Catchen J.M."/>
        </authorList>
    </citation>
    <scope>NUCLEOTIDE SEQUENCE [LARGE SCALE GENOMIC DNA]</scope>
    <source>
        <strain evidence="3">JMC-PN-2008</strain>
    </source>
</reference>
<evidence type="ECO:0000256" key="2">
    <source>
        <dbReference type="SAM" id="Phobius"/>
    </source>
</evidence>
<sequence>MTTVTESYPLPMRPDERCYPDALLTPPCPWPQRHCLASQLRPVKNEDRGGPGGAGLRTCPSSHRQDAHTPPHPFSSSLYPANGNMGLVSMAMAMMLSLILRW</sequence>
<gene>
    <name evidence="3" type="ORF">PBY51_018057</name>
</gene>
<organism evidence="3 4">
    <name type="scientific">Eleginops maclovinus</name>
    <name type="common">Patagonian blennie</name>
    <name type="synonym">Eleginus maclovinus</name>
    <dbReference type="NCBI Taxonomy" id="56733"/>
    <lineage>
        <taxon>Eukaryota</taxon>
        <taxon>Metazoa</taxon>
        <taxon>Chordata</taxon>
        <taxon>Craniata</taxon>
        <taxon>Vertebrata</taxon>
        <taxon>Euteleostomi</taxon>
        <taxon>Actinopterygii</taxon>
        <taxon>Neopterygii</taxon>
        <taxon>Teleostei</taxon>
        <taxon>Neoteleostei</taxon>
        <taxon>Acanthomorphata</taxon>
        <taxon>Eupercaria</taxon>
        <taxon>Perciformes</taxon>
        <taxon>Notothenioidei</taxon>
        <taxon>Eleginopidae</taxon>
        <taxon>Eleginops</taxon>
    </lineage>
</organism>
<dbReference type="EMBL" id="JAUZQC010000012">
    <property type="protein sequence ID" value="KAK5862688.1"/>
    <property type="molecule type" value="Genomic_DNA"/>
</dbReference>
<feature type="region of interest" description="Disordered" evidence="1">
    <location>
        <begin position="43"/>
        <end position="79"/>
    </location>
</feature>
<evidence type="ECO:0000313" key="4">
    <source>
        <dbReference type="Proteomes" id="UP001346869"/>
    </source>
</evidence>
<protein>
    <submittedName>
        <fullName evidence="3">Uncharacterized protein</fullName>
    </submittedName>
</protein>
<keyword evidence="2" id="KW-0812">Transmembrane</keyword>
<keyword evidence="2" id="KW-1133">Transmembrane helix</keyword>
<comment type="caution">
    <text evidence="3">The sequence shown here is derived from an EMBL/GenBank/DDBJ whole genome shotgun (WGS) entry which is preliminary data.</text>
</comment>
<evidence type="ECO:0000256" key="1">
    <source>
        <dbReference type="SAM" id="MobiDB-lite"/>
    </source>
</evidence>